<dbReference type="InterPro" id="IPR015943">
    <property type="entry name" value="WD40/YVTN_repeat-like_dom_sf"/>
</dbReference>
<dbReference type="InterPro" id="IPR036322">
    <property type="entry name" value="WD40_repeat_dom_sf"/>
</dbReference>
<dbReference type="GeneID" id="113205755"/>
<organism evidence="1 2">
    <name type="scientific">Frankliniella occidentalis</name>
    <name type="common">Western flower thrips</name>
    <name type="synonym">Euthrips occidentalis</name>
    <dbReference type="NCBI Taxonomy" id="133901"/>
    <lineage>
        <taxon>Eukaryota</taxon>
        <taxon>Metazoa</taxon>
        <taxon>Ecdysozoa</taxon>
        <taxon>Arthropoda</taxon>
        <taxon>Hexapoda</taxon>
        <taxon>Insecta</taxon>
        <taxon>Pterygota</taxon>
        <taxon>Neoptera</taxon>
        <taxon>Paraneoptera</taxon>
        <taxon>Thysanoptera</taxon>
        <taxon>Terebrantia</taxon>
        <taxon>Thripoidea</taxon>
        <taxon>Thripidae</taxon>
        <taxon>Frankliniella</taxon>
    </lineage>
</organism>
<dbReference type="KEGG" id="foc:113205755"/>
<evidence type="ECO:0000313" key="1">
    <source>
        <dbReference type="Proteomes" id="UP000504606"/>
    </source>
</evidence>
<dbReference type="AlphaFoldDB" id="A0A6J1S8B4"/>
<protein>
    <submittedName>
        <fullName evidence="2">Uncharacterized protein LOC113205755</fullName>
    </submittedName>
</protein>
<dbReference type="Gene3D" id="2.130.10.10">
    <property type="entry name" value="YVTN repeat-like/Quinoprotein amine dehydrogenase"/>
    <property type="match status" value="1"/>
</dbReference>
<reference evidence="2" key="1">
    <citation type="submission" date="2025-08" db="UniProtKB">
        <authorList>
            <consortium name="RefSeq"/>
        </authorList>
    </citation>
    <scope>IDENTIFICATION</scope>
    <source>
        <tissue evidence="2">Whole organism</tissue>
    </source>
</reference>
<sequence length="694" mass="78186">MDDEKSENVLVESVYRNVLGEFSHFKNETTARVSYQHCLAVTPNLHLNAGQPHIPLDSRFKYEVHLPKPFLPPSKINPDCLKDGDPLTKILQDKKEWQNDLDALVRNAKRGQKWAEKQKYGLHTSKVKKNDAKEHIYTVSSHVAVAKHIAADPHPYFSGKYNWLATGGCLSECTVNGEKYILHPTGENMNLLRITSLDILVNEISASRQAPLKVPLAEGQRIYQIACSNVGNRGIAAVRQEKTCSIVSIKEGLKKPLSARTVLEIQEKDGVFVSIDISQVEDKQFCTLDSDQILKLWDLNTSSCTGSAEMPVCGNEPNSRSWGFVKFSTRSDDLFVMNRKTIYIKDRRMPLSQNVIEFSPKQIVDDCEDLSFLLNSLNSPLAYVATNHHLLSLDLRSGWTQRWSHLMQQPPLYGSVYPGTGSEEVVILSSSISDDSNAIVNKWKDCKPISETFPIGLPSLADCLLRANAYGKCLGASLKKRLHMATTGLILLWQDGNNGFMSLKSTSIGDVISQQFAPEVRLSDQYDASSREKEFKEVIKLWEGWEKDHEKVCAKYIPDLRCPTYSYETSFKALKSCKDSNPELSKWHSTFSKCKDETRHCEFCVGEELDDSDFKKTLCDLGTYKDLMAGVLLKAWDSEGLTTKVESKTYVENWLKDTTGKSDDIGFPEEDFGFKVPVTPSRCSKRIKRESLGF</sequence>
<evidence type="ECO:0000313" key="2">
    <source>
        <dbReference type="RefSeq" id="XP_026277287.1"/>
    </source>
</evidence>
<proteinExistence type="predicted"/>
<dbReference type="SUPFAM" id="SSF50978">
    <property type="entry name" value="WD40 repeat-like"/>
    <property type="match status" value="1"/>
</dbReference>
<gene>
    <name evidence="2" type="primary">LOC113205755</name>
</gene>
<accession>A0A6J1S8B4</accession>
<keyword evidence="1" id="KW-1185">Reference proteome</keyword>
<dbReference type="Proteomes" id="UP000504606">
    <property type="component" value="Unplaced"/>
</dbReference>
<dbReference type="OrthoDB" id="8195041at2759"/>
<name>A0A6J1S8B4_FRAOC</name>
<dbReference type="RefSeq" id="XP_026277287.1">
    <property type="nucleotide sequence ID" value="XM_026421502.2"/>
</dbReference>